<keyword evidence="1" id="KW-0677">Repeat</keyword>
<feature type="domain" description="EF-hand" evidence="3">
    <location>
        <begin position="1"/>
        <end position="36"/>
    </location>
</feature>
<keyword evidence="2" id="KW-0106">Calcium</keyword>
<dbReference type="PROSITE" id="PS50222">
    <property type="entry name" value="EF_HAND_2"/>
    <property type="match status" value="3"/>
</dbReference>
<organism evidence="4">
    <name type="scientific">Cryptomonas curvata</name>
    <dbReference type="NCBI Taxonomy" id="233186"/>
    <lineage>
        <taxon>Eukaryota</taxon>
        <taxon>Cryptophyceae</taxon>
        <taxon>Cryptomonadales</taxon>
        <taxon>Cryptomonadaceae</taxon>
        <taxon>Cryptomonas</taxon>
    </lineage>
</organism>
<accession>A0A7S0MSV9</accession>
<evidence type="ECO:0000256" key="1">
    <source>
        <dbReference type="ARBA" id="ARBA00022737"/>
    </source>
</evidence>
<dbReference type="InterPro" id="IPR050230">
    <property type="entry name" value="CALM/Myosin/TropC-like"/>
</dbReference>
<proteinExistence type="predicted"/>
<dbReference type="Gene3D" id="1.10.238.10">
    <property type="entry name" value="EF-hand"/>
    <property type="match status" value="2"/>
</dbReference>
<evidence type="ECO:0000256" key="2">
    <source>
        <dbReference type="ARBA" id="ARBA00022837"/>
    </source>
</evidence>
<dbReference type="EMBL" id="HBEZ01048301">
    <property type="protein sequence ID" value="CAD8650328.1"/>
    <property type="molecule type" value="Transcribed_RNA"/>
</dbReference>
<dbReference type="CDD" id="cd00051">
    <property type="entry name" value="EFh"/>
    <property type="match status" value="2"/>
</dbReference>
<dbReference type="SMART" id="SM00054">
    <property type="entry name" value="EFh"/>
    <property type="match status" value="3"/>
</dbReference>
<evidence type="ECO:0000313" key="4">
    <source>
        <dbReference type="EMBL" id="CAD8650328.1"/>
    </source>
</evidence>
<feature type="domain" description="EF-hand" evidence="3">
    <location>
        <begin position="80"/>
        <end position="115"/>
    </location>
</feature>
<evidence type="ECO:0000259" key="3">
    <source>
        <dbReference type="PROSITE" id="PS50222"/>
    </source>
</evidence>
<dbReference type="PANTHER" id="PTHR23048">
    <property type="entry name" value="MYOSIN LIGHT CHAIN 1, 3"/>
    <property type="match status" value="1"/>
</dbReference>
<dbReference type="PROSITE" id="PS00018">
    <property type="entry name" value="EF_HAND_1"/>
    <property type="match status" value="2"/>
</dbReference>
<feature type="domain" description="EF-hand" evidence="3">
    <location>
        <begin position="44"/>
        <end position="79"/>
    </location>
</feature>
<dbReference type="GO" id="GO:0016460">
    <property type="term" value="C:myosin II complex"/>
    <property type="evidence" value="ECO:0007669"/>
    <property type="project" value="TreeGrafter"/>
</dbReference>
<name>A0A7S0MSV9_9CRYP</name>
<dbReference type="PANTHER" id="PTHR23048:SF0">
    <property type="entry name" value="CALMODULIN LIKE 3"/>
    <property type="match status" value="1"/>
</dbReference>
<dbReference type="InterPro" id="IPR018247">
    <property type="entry name" value="EF_Hand_1_Ca_BS"/>
</dbReference>
<dbReference type="AlphaFoldDB" id="A0A7S0MSV9"/>
<dbReference type="Pfam" id="PF00036">
    <property type="entry name" value="EF-hand_1"/>
    <property type="match status" value="1"/>
</dbReference>
<gene>
    <name evidence="4" type="ORF">CCUR1050_LOCUS26548</name>
</gene>
<protein>
    <recommendedName>
        <fullName evidence="3">EF-hand domain-containing protein</fullName>
    </recommendedName>
</protein>
<dbReference type="GO" id="GO:0005509">
    <property type="term" value="F:calcium ion binding"/>
    <property type="evidence" value="ECO:0007669"/>
    <property type="project" value="InterPro"/>
</dbReference>
<reference evidence="4" key="1">
    <citation type="submission" date="2021-01" db="EMBL/GenBank/DDBJ databases">
        <authorList>
            <person name="Corre E."/>
            <person name="Pelletier E."/>
            <person name="Niang G."/>
            <person name="Scheremetjew M."/>
            <person name="Finn R."/>
            <person name="Kale V."/>
            <person name="Holt S."/>
            <person name="Cochrane G."/>
            <person name="Meng A."/>
            <person name="Brown T."/>
            <person name="Cohen L."/>
        </authorList>
    </citation>
    <scope>NUCLEOTIDE SEQUENCE</scope>
    <source>
        <strain evidence="4">CCAP979/52</strain>
    </source>
</reference>
<dbReference type="Pfam" id="PF13499">
    <property type="entry name" value="EF-hand_7"/>
    <property type="match status" value="1"/>
</dbReference>
<dbReference type="InterPro" id="IPR002048">
    <property type="entry name" value="EF_hand_dom"/>
</dbReference>
<dbReference type="SUPFAM" id="SSF47473">
    <property type="entry name" value="EF-hand"/>
    <property type="match status" value="1"/>
</dbReference>
<dbReference type="InterPro" id="IPR011992">
    <property type="entry name" value="EF-hand-dom_pair"/>
</dbReference>
<sequence length="118" mass="13187">MSKEEAANMFRVMDADGSGTVDFREFASVILHMKQQRATKGKLSFKALAEKIFKLFDKTGDGRVSVDEISETVSALGKNWDIASVQFFFSQVDKDGSGEITKSEFIEFMDKLSQEISV</sequence>